<dbReference type="OrthoDB" id="25620at2759"/>
<reference evidence="2" key="1">
    <citation type="submission" date="2021-06" db="EMBL/GenBank/DDBJ databases">
        <authorList>
            <person name="Hodson N. C."/>
            <person name="Mongue J. A."/>
            <person name="Jaron S. K."/>
        </authorList>
    </citation>
    <scope>NUCLEOTIDE SEQUENCE</scope>
</reference>
<dbReference type="Proteomes" id="UP000708208">
    <property type="component" value="Unassembled WGS sequence"/>
</dbReference>
<comment type="caution">
    <text evidence="2">The sequence shown here is derived from an EMBL/GenBank/DDBJ whole genome shotgun (WGS) entry which is preliminary data.</text>
</comment>
<proteinExistence type="predicted"/>
<dbReference type="PANTHER" id="PTHR24410">
    <property type="entry name" value="HL07962P-RELATED"/>
    <property type="match status" value="1"/>
</dbReference>
<dbReference type="SMART" id="SM00584">
    <property type="entry name" value="TLDc"/>
    <property type="match status" value="1"/>
</dbReference>
<accession>A0A8J2JTW9</accession>
<dbReference type="InterPro" id="IPR006571">
    <property type="entry name" value="TLDc_dom"/>
</dbReference>
<dbReference type="InterPro" id="IPR051481">
    <property type="entry name" value="BTB-POZ/Galectin-3-binding"/>
</dbReference>
<name>A0A8J2JTW9_9HEXA</name>
<dbReference type="InterPro" id="IPR000210">
    <property type="entry name" value="BTB/POZ_dom"/>
</dbReference>
<dbReference type="Pfam" id="PF07534">
    <property type="entry name" value="TLD"/>
    <property type="match status" value="1"/>
</dbReference>
<gene>
    <name evidence="2" type="ORF">AFUS01_LOCUS13598</name>
</gene>
<feature type="domain" description="TLDc" evidence="1">
    <location>
        <begin position="320"/>
        <end position="499"/>
    </location>
</feature>
<dbReference type="PANTHER" id="PTHR24410:SF34">
    <property type="entry name" value="LD40565P"/>
    <property type="match status" value="1"/>
</dbReference>
<dbReference type="Pfam" id="PF00651">
    <property type="entry name" value="BTB"/>
    <property type="match status" value="1"/>
</dbReference>
<dbReference type="Pfam" id="PF07707">
    <property type="entry name" value="BACK"/>
    <property type="match status" value="1"/>
</dbReference>
<protein>
    <recommendedName>
        <fullName evidence="1">TLDc domain-containing protein</fullName>
    </recommendedName>
</protein>
<dbReference type="PROSITE" id="PS51886">
    <property type="entry name" value="TLDC"/>
    <property type="match status" value="1"/>
</dbReference>
<sequence length="504" mass="55912">MMPSGTVCLKYLPSGDNVIAFTASSGALGDELHHRILKGIVPKDSGVPRLLKDLSALLDDVNSADLVFFVGAKEIPMRCHSIILRSRCTAFRGETRFPDVTPDVFKILLGYIYTGKFNVDHNNLFDLFSVAGEFGVEDLVGTCEEILCGSLDPNNVFNLLNAALVAKQTGKKYMDGILDRCISFVGENASEVLQSSGFLTISQNCLAALVNADNLCLEEEEVWRCVLRWAQYQANVETHVSCWSESEKLKVAKYLTPVISHVRLLLIDSRVFAEEVEPTGCVPMALSLDRYRFAALPHQFHDTDPRLTPRNSPRLFQSSSIINNERIMLGRKLNEWYGSSKQQSWRCIYRASLHGYEADSFHNHCDGIAPTYVVALIQNTKWICGGFSDVAWSRSKTPRYATSTKAFLFCFDGNSSSSRAEPVKFNVVKKHFALCHDSNSGPIFGAGADLYISSNCNNNSDSYSNLPHSYESENGTDPPEVLSPSYHFKLADYEVFTPAANPGS</sequence>
<dbReference type="EMBL" id="CAJVCH010111423">
    <property type="protein sequence ID" value="CAG7724587.1"/>
    <property type="molecule type" value="Genomic_DNA"/>
</dbReference>
<dbReference type="SMART" id="SM00225">
    <property type="entry name" value="BTB"/>
    <property type="match status" value="1"/>
</dbReference>
<keyword evidence="3" id="KW-1185">Reference proteome</keyword>
<evidence type="ECO:0000313" key="2">
    <source>
        <dbReference type="EMBL" id="CAG7724587.1"/>
    </source>
</evidence>
<evidence type="ECO:0000313" key="3">
    <source>
        <dbReference type="Proteomes" id="UP000708208"/>
    </source>
</evidence>
<evidence type="ECO:0000259" key="1">
    <source>
        <dbReference type="PROSITE" id="PS51886"/>
    </source>
</evidence>
<dbReference type="SMART" id="SM00875">
    <property type="entry name" value="BACK"/>
    <property type="match status" value="1"/>
</dbReference>
<dbReference type="InterPro" id="IPR011705">
    <property type="entry name" value="BACK"/>
</dbReference>
<organism evidence="2 3">
    <name type="scientific">Allacma fusca</name>
    <dbReference type="NCBI Taxonomy" id="39272"/>
    <lineage>
        <taxon>Eukaryota</taxon>
        <taxon>Metazoa</taxon>
        <taxon>Ecdysozoa</taxon>
        <taxon>Arthropoda</taxon>
        <taxon>Hexapoda</taxon>
        <taxon>Collembola</taxon>
        <taxon>Symphypleona</taxon>
        <taxon>Sminthuridae</taxon>
        <taxon>Allacma</taxon>
    </lineage>
</organism>
<dbReference type="AlphaFoldDB" id="A0A8J2JTW9"/>